<evidence type="ECO:0000256" key="11">
    <source>
        <dbReference type="ARBA" id="ARBA00049688"/>
    </source>
</evidence>
<dbReference type="GeneID" id="112540705"/>
<evidence type="ECO:0000256" key="5">
    <source>
        <dbReference type="ARBA" id="ARBA00022729"/>
    </source>
</evidence>
<organism evidence="15 16">
    <name type="scientific">Python bivittatus</name>
    <name type="common">Burmese python</name>
    <name type="synonym">Python molurus bivittatus</name>
    <dbReference type="NCBI Taxonomy" id="176946"/>
    <lineage>
        <taxon>Eukaryota</taxon>
        <taxon>Metazoa</taxon>
        <taxon>Chordata</taxon>
        <taxon>Craniata</taxon>
        <taxon>Vertebrata</taxon>
        <taxon>Euteleostomi</taxon>
        <taxon>Lepidosauria</taxon>
        <taxon>Squamata</taxon>
        <taxon>Bifurcata</taxon>
        <taxon>Unidentata</taxon>
        <taxon>Episquamata</taxon>
        <taxon>Toxicofera</taxon>
        <taxon>Serpentes</taxon>
        <taxon>Henophidia</taxon>
        <taxon>Pythonidae</taxon>
        <taxon>Python</taxon>
    </lineage>
</organism>
<dbReference type="GO" id="GO:0005886">
    <property type="term" value="C:plasma membrane"/>
    <property type="evidence" value="ECO:0007669"/>
    <property type="project" value="UniProtKB-SubCell"/>
</dbReference>
<feature type="domain" description="Immunoglobulin V-set" evidence="14">
    <location>
        <begin position="51"/>
        <end position="141"/>
    </location>
</feature>
<keyword evidence="4 12" id="KW-0812">Transmembrane</keyword>
<evidence type="ECO:0000256" key="3">
    <source>
        <dbReference type="ARBA" id="ARBA00022475"/>
    </source>
</evidence>
<comment type="subunit">
    <text evidence="11">Homodimer; disulfide-linked. Interacts with ICOSLG. Interacts with PIK3R1. Interacts with TBK1; this interaction is critical for the maturation of T follicular regulatory cells.</text>
</comment>
<keyword evidence="9" id="KW-0325">Glycoprotein</keyword>
<keyword evidence="10" id="KW-0393">Immunoglobulin domain</keyword>
<proteinExistence type="predicted"/>
<dbReference type="InterPro" id="IPR039943">
    <property type="entry name" value="ICOS"/>
</dbReference>
<comment type="subcellular location">
    <subcellularLocation>
        <location evidence="1">Cell membrane</location>
        <topology evidence="1">Single-pass type I membrane protein</topology>
    </subcellularLocation>
</comment>
<dbReference type="PANTHER" id="PTHR20904">
    <property type="entry name" value="INDUCIBLE T-CELL COSTIMULATOR ICOS"/>
    <property type="match status" value="1"/>
</dbReference>
<evidence type="ECO:0000256" key="6">
    <source>
        <dbReference type="ARBA" id="ARBA00022989"/>
    </source>
</evidence>
<sequence length="220" mass="24915">MNMKLGIAAFCLLCCCFEALHGIDRCSSCTASCTENDTQLSDEFPREIFTLNCPFPSTVKGFRMKLFKGQSYQEVCSVYIDNGKNNSKRTNEFCEPVLSDEKVSFTVSKLKSKDSDTYICCLEVLTPVYRCCKANEKHLYVQDSEASCWLSELTSWILIGLTVFFFLACIFSSISCCFRSKVCQRANTEYMAMAAVKPREKMQHPEIIPKVGSVEQWGQT</sequence>
<feature type="chain" id="PRO_5039888075" description="Inducible T-cell costimulator" evidence="13">
    <location>
        <begin position="23"/>
        <end position="220"/>
    </location>
</feature>
<dbReference type="PANTHER" id="PTHR20904:SF0">
    <property type="entry name" value="INDUCIBLE T-CELL COSTIMULATOR"/>
    <property type="match status" value="1"/>
</dbReference>
<dbReference type="RefSeq" id="XP_025022840.1">
    <property type="nucleotide sequence ID" value="XM_025167072.1"/>
</dbReference>
<feature type="signal peptide" evidence="13">
    <location>
        <begin position="1"/>
        <end position="22"/>
    </location>
</feature>
<evidence type="ECO:0000256" key="2">
    <source>
        <dbReference type="ARBA" id="ARBA00019739"/>
    </source>
</evidence>
<dbReference type="KEGG" id="pbi:112540705"/>
<keyword evidence="6 12" id="KW-1133">Transmembrane helix</keyword>
<protein>
    <recommendedName>
        <fullName evidence="2">Inducible T-cell costimulator</fullName>
    </recommendedName>
</protein>
<evidence type="ECO:0000256" key="7">
    <source>
        <dbReference type="ARBA" id="ARBA00023136"/>
    </source>
</evidence>
<keyword evidence="15" id="KW-1185">Reference proteome</keyword>
<dbReference type="InterPro" id="IPR013783">
    <property type="entry name" value="Ig-like_fold"/>
</dbReference>
<accession>A0A9F5IEV6</accession>
<gene>
    <name evidence="16" type="primary">LOC112540705</name>
</gene>
<keyword evidence="3" id="KW-1003">Cell membrane</keyword>
<dbReference type="GO" id="GO:0098609">
    <property type="term" value="P:cell-cell adhesion"/>
    <property type="evidence" value="ECO:0007669"/>
    <property type="project" value="TreeGrafter"/>
</dbReference>
<dbReference type="GO" id="GO:0031295">
    <property type="term" value="P:T cell costimulation"/>
    <property type="evidence" value="ECO:0007669"/>
    <property type="project" value="InterPro"/>
</dbReference>
<name>A0A9F5IEV6_PYTBI</name>
<reference evidence="16" key="1">
    <citation type="submission" date="2025-08" db="UniProtKB">
        <authorList>
            <consortium name="RefSeq"/>
        </authorList>
    </citation>
    <scope>IDENTIFICATION</scope>
    <source>
        <tissue evidence="16">Liver</tissue>
    </source>
</reference>
<dbReference type="OrthoDB" id="9403189at2759"/>
<dbReference type="GO" id="GO:0002517">
    <property type="term" value="P:T cell tolerance induction"/>
    <property type="evidence" value="ECO:0007669"/>
    <property type="project" value="TreeGrafter"/>
</dbReference>
<evidence type="ECO:0000256" key="12">
    <source>
        <dbReference type="SAM" id="Phobius"/>
    </source>
</evidence>
<dbReference type="OMA" id="QDKEDCF"/>
<evidence type="ECO:0000256" key="8">
    <source>
        <dbReference type="ARBA" id="ARBA00023157"/>
    </source>
</evidence>
<evidence type="ECO:0000313" key="15">
    <source>
        <dbReference type="Proteomes" id="UP000695026"/>
    </source>
</evidence>
<feature type="transmembrane region" description="Helical" evidence="12">
    <location>
        <begin position="156"/>
        <end position="178"/>
    </location>
</feature>
<keyword evidence="8" id="KW-1015">Disulfide bond</keyword>
<dbReference type="InterPro" id="IPR013106">
    <property type="entry name" value="Ig_V-set"/>
</dbReference>
<keyword evidence="7 12" id="KW-0472">Membrane</keyword>
<dbReference type="Proteomes" id="UP000695026">
    <property type="component" value="Unplaced"/>
</dbReference>
<evidence type="ECO:0000256" key="10">
    <source>
        <dbReference type="ARBA" id="ARBA00023319"/>
    </source>
</evidence>
<dbReference type="AlphaFoldDB" id="A0A9F5IEV6"/>
<dbReference type="Pfam" id="PF15910">
    <property type="entry name" value="V-set_2"/>
    <property type="match status" value="1"/>
</dbReference>
<evidence type="ECO:0000256" key="1">
    <source>
        <dbReference type="ARBA" id="ARBA00004251"/>
    </source>
</evidence>
<evidence type="ECO:0000256" key="13">
    <source>
        <dbReference type="SAM" id="SignalP"/>
    </source>
</evidence>
<keyword evidence="5 13" id="KW-0732">Signal</keyword>
<evidence type="ECO:0000313" key="16">
    <source>
        <dbReference type="RefSeq" id="XP_025022840.1"/>
    </source>
</evidence>
<evidence type="ECO:0000259" key="14">
    <source>
        <dbReference type="Pfam" id="PF15910"/>
    </source>
</evidence>
<evidence type="ECO:0000256" key="9">
    <source>
        <dbReference type="ARBA" id="ARBA00023180"/>
    </source>
</evidence>
<dbReference type="Gene3D" id="2.60.40.10">
    <property type="entry name" value="Immunoglobulins"/>
    <property type="match status" value="1"/>
</dbReference>
<evidence type="ECO:0000256" key="4">
    <source>
        <dbReference type="ARBA" id="ARBA00022692"/>
    </source>
</evidence>